<reference evidence="3" key="2">
    <citation type="submission" date="2010-05" db="EMBL/GenBank/DDBJ databases">
        <title>The genome sequence of Magnaporthe poae strain ATCC 64411.</title>
        <authorList>
            <person name="Ma L.-J."/>
            <person name="Dead R."/>
            <person name="Young S."/>
            <person name="Zeng Q."/>
            <person name="Koehrsen M."/>
            <person name="Alvarado L."/>
            <person name="Berlin A."/>
            <person name="Chapman S.B."/>
            <person name="Chen Z."/>
            <person name="Freedman E."/>
            <person name="Gellesch M."/>
            <person name="Goldberg J."/>
            <person name="Griggs A."/>
            <person name="Gujja S."/>
            <person name="Heilman E.R."/>
            <person name="Heiman D."/>
            <person name="Hepburn T."/>
            <person name="Howarth C."/>
            <person name="Jen D."/>
            <person name="Larson L."/>
            <person name="Mehta T."/>
            <person name="Neiman D."/>
            <person name="Pearson M."/>
            <person name="Roberts A."/>
            <person name="Saif S."/>
            <person name="Shea T."/>
            <person name="Shenoy N."/>
            <person name="Sisk P."/>
            <person name="Stolte C."/>
            <person name="Sykes S."/>
            <person name="Walk T."/>
            <person name="White J."/>
            <person name="Yandava C."/>
            <person name="Haas B."/>
            <person name="Nusbaum C."/>
            <person name="Birren B."/>
        </authorList>
    </citation>
    <scope>NUCLEOTIDE SEQUENCE [LARGE SCALE GENOMIC DNA]</scope>
    <source>
        <strain evidence="3">ATCC 64411 / 73-15</strain>
    </source>
</reference>
<dbReference type="VEuPathDB" id="FungiDB:MAPG_01133"/>
<accession>A0A0C4DMW8</accession>
<dbReference type="eggNOG" id="ENOG502SB4N">
    <property type="taxonomic scope" value="Eukaryota"/>
</dbReference>
<dbReference type="OMA" id="VWAMVTP"/>
<dbReference type="AlphaFoldDB" id="A0A0C4DMW8"/>
<keyword evidence="3" id="KW-1185">Reference proteome</keyword>
<reference evidence="1" key="1">
    <citation type="submission" date="2010-05" db="EMBL/GenBank/DDBJ databases">
        <title>The Genome Sequence of Magnaporthe poae strain ATCC 64411.</title>
        <authorList>
            <consortium name="The Broad Institute Genome Sequencing Platform"/>
            <consortium name="Broad Institute Genome Sequencing Center for Infectious Disease"/>
            <person name="Ma L.-J."/>
            <person name="Dead R."/>
            <person name="Young S."/>
            <person name="Zeng Q."/>
            <person name="Koehrsen M."/>
            <person name="Alvarado L."/>
            <person name="Berlin A."/>
            <person name="Chapman S.B."/>
            <person name="Chen Z."/>
            <person name="Freedman E."/>
            <person name="Gellesch M."/>
            <person name="Goldberg J."/>
            <person name="Griggs A."/>
            <person name="Gujja S."/>
            <person name="Heilman E.R."/>
            <person name="Heiman D."/>
            <person name="Hepburn T."/>
            <person name="Howarth C."/>
            <person name="Jen D."/>
            <person name="Larson L."/>
            <person name="Mehta T."/>
            <person name="Neiman D."/>
            <person name="Pearson M."/>
            <person name="Roberts A."/>
            <person name="Saif S."/>
            <person name="Shea T."/>
            <person name="Shenoy N."/>
            <person name="Sisk P."/>
            <person name="Stolte C."/>
            <person name="Sykes S."/>
            <person name="Walk T."/>
            <person name="White J."/>
            <person name="Yandava C."/>
            <person name="Haas B."/>
            <person name="Nusbaum C."/>
            <person name="Birren B."/>
        </authorList>
    </citation>
    <scope>NUCLEOTIDE SEQUENCE</scope>
    <source>
        <strain evidence="1">ATCC 64411</strain>
    </source>
</reference>
<dbReference type="OrthoDB" id="1744869at2759"/>
<proteinExistence type="predicted"/>
<reference evidence="2" key="4">
    <citation type="journal article" date="2015" name="G3 (Bethesda)">
        <title>Genome sequences of three phytopathogenic species of the Magnaporthaceae family of fungi.</title>
        <authorList>
            <person name="Okagaki L.H."/>
            <person name="Nunes C.C."/>
            <person name="Sailsbery J."/>
            <person name="Clay B."/>
            <person name="Brown D."/>
            <person name="John T."/>
            <person name="Oh Y."/>
            <person name="Young N."/>
            <person name="Fitzgerald M."/>
            <person name="Haas B.J."/>
            <person name="Zeng Q."/>
            <person name="Young S."/>
            <person name="Adiconis X."/>
            <person name="Fan L."/>
            <person name="Levin J.Z."/>
            <person name="Mitchell T.K."/>
            <person name="Okubara P.A."/>
            <person name="Farman M.L."/>
            <person name="Kohn L.M."/>
            <person name="Birren B."/>
            <person name="Ma L.-J."/>
            <person name="Dean R.A."/>
        </authorList>
    </citation>
    <scope>NUCLEOTIDE SEQUENCE</scope>
    <source>
        <strain evidence="2">ATCC 64411 / 73-15</strain>
    </source>
</reference>
<sequence length="518" mass="55171">MLFSTTHVPAVWAGRHLSCRAFRRRWASKLSMNRARDRFSILTNQAVSKQSVLDRVALRDKAPPGSPSPNASAILVSKDLSRWLDDTDFMSALLQQLHPNAGGSDQELSVLTAAVDGLCPRSPRGPPSSGLSILQGDAATILPGLWDREAPTASLRQLNEDARPALSVRLSPFLGDFRPVDVTLPLANTVFENARPFTLLASRWRAGGAGASSTGALTLVDAFEKETQRIAAATEQSIQSHADVSTPLFPLTPPRKIIAGLGNIVREVEAHGSMDGEENARPASEELETSMHDIIAKRSRRLPGIPVPNRTWALVVPPNSACLDFLVKFFGCMVSFKSEHEAADGFARNFSKVLADGGRLHRVLSGGGGWGAKRGLLSLDPETRYSSSGAQDLESFIASFGGEATADGLATPGSYVQFLVEPMPLLSPGSTNQAGGRLPSLVLGTTPAQIEGDEKAEPTPSSAWLAAGHFGALSSNGIFLSLESGAGSEAARGSRPHTTLTKVDVPNAYVWQGMSRWI</sequence>
<evidence type="ECO:0000313" key="3">
    <source>
        <dbReference type="Proteomes" id="UP000011715"/>
    </source>
</evidence>
<evidence type="ECO:0000313" key="1">
    <source>
        <dbReference type="EMBL" id="KLU82054.1"/>
    </source>
</evidence>
<dbReference type="Proteomes" id="UP000011715">
    <property type="component" value="Unassembled WGS sequence"/>
</dbReference>
<evidence type="ECO:0000313" key="2">
    <source>
        <dbReference type="EnsemblFungi" id="MAPG_01133T0"/>
    </source>
</evidence>
<name>A0A0C4DMW8_MAGP6</name>
<reference evidence="1" key="3">
    <citation type="submission" date="2011-03" db="EMBL/GenBank/DDBJ databases">
        <title>Annotation of Magnaporthe poae ATCC 64411.</title>
        <authorList>
            <person name="Ma L.-J."/>
            <person name="Dead R."/>
            <person name="Young S.K."/>
            <person name="Zeng Q."/>
            <person name="Gargeya S."/>
            <person name="Fitzgerald M."/>
            <person name="Haas B."/>
            <person name="Abouelleil A."/>
            <person name="Alvarado L."/>
            <person name="Arachchi H.M."/>
            <person name="Berlin A."/>
            <person name="Brown A."/>
            <person name="Chapman S.B."/>
            <person name="Chen Z."/>
            <person name="Dunbar C."/>
            <person name="Freedman E."/>
            <person name="Gearin G."/>
            <person name="Gellesch M."/>
            <person name="Goldberg J."/>
            <person name="Griggs A."/>
            <person name="Gujja S."/>
            <person name="Heiman D."/>
            <person name="Howarth C."/>
            <person name="Larson L."/>
            <person name="Lui A."/>
            <person name="MacDonald P.J.P."/>
            <person name="Mehta T."/>
            <person name="Montmayeur A."/>
            <person name="Murphy C."/>
            <person name="Neiman D."/>
            <person name="Pearson M."/>
            <person name="Priest M."/>
            <person name="Roberts A."/>
            <person name="Saif S."/>
            <person name="Shea T."/>
            <person name="Shenoy N."/>
            <person name="Sisk P."/>
            <person name="Stolte C."/>
            <person name="Sykes S."/>
            <person name="Yandava C."/>
            <person name="Wortman J."/>
            <person name="Nusbaum C."/>
            <person name="Birren B."/>
        </authorList>
    </citation>
    <scope>NUCLEOTIDE SEQUENCE</scope>
    <source>
        <strain evidence="1">ATCC 64411</strain>
    </source>
</reference>
<protein>
    <submittedName>
        <fullName evidence="1 2">Uncharacterized protein</fullName>
    </submittedName>
</protein>
<dbReference type="EMBL" id="GL876966">
    <property type="protein sequence ID" value="KLU82054.1"/>
    <property type="molecule type" value="Genomic_DNA"/>
</dbReference>
<dbReference type="STRING" id="644358.A0A0C4DMW8"/>
<reference evidence="2" key="5">
    <citation type="submission" date="2015-06" db="UniProtKB">
        <authorList>
            <consortium name="EnsemblFungi"/>
        </authorList>
    </citation>
    <scope>IDENTIFICATION</scope>
    <source>
        <strain evidence="2">ATCC 64411</strain>
    </source>
</reference>
<gene>
    <name evidence="1" type="ORF">MAPG_01133</name>
</gene>
<organism evidence="2 3">
    <name type="scientific">Magnaporthiopsis poae (strain ATCC 64411 / 73-15)</name>
    <name type="common">Kentucky bluegrass fungus</name>
    <name type="synonym">Magnaporthe poae</name>
    <dbReference type="NCBI Taxonomy" id="644358"/>
    <lineage>
        <taxon>Eukaryota</taxon>
        <taxon>Fungi</taxon>
        <taxon>Dikarya</taxon>
        <taxon>Ascomycota</taxon>
        <taxon>Pezizomycotina</taxon>
        <taxon>Sordariomycetes</taxon>
        <taxon>Sordariomycetidae</taxon>
        <taxon>Magnaporthales</taxon>
        <taxon>Magnaporthaceae</taxon>
        <taxon>Magnaporthiopsis</taxon>
    </lineage>
</organism>
<dbReference type="EMBL" id="ADBL01000265">
    <property type="status" value="NOT_ANNOTATED_CDS"/>
    <property type="molecule type" value="Genomic_DNA"/>
</dbReference>
<dbReference type="EnsemblFungi" id="MAPG_01133T0">
    <property type="protein sequence ID" value="MAPG_01133T0"/>
    <property type="gene ID" value="MAPG_01133"/>
</dbReference>